<accession>A0A7C0VB47</accession>
<evidence type="ECO:0000313" key="3">
    <source>
        <dbReference type="EMBL" id="HDI83352.1"/>
    </source>
</evidence>
<dbReference type="InterPro" id="IPR052554">
    <property type="entry name" value="2-oxoglutarate_synth_KorC"/>
</dbReference>
<dbReference type="EMBL" id="DQWE01000291">
    <property type="protein sequence ID" value="HDI83352.1"/>
    <property type="molecule type" value="Genomic_DNA"/>
</dbReference>
<dbReference type="GO" id="GO:0016903">
    <property type="term" value="F:oxidoreductase activity, acting on the aldehyde or oxo group of donors"/>
    <property type="evidence" value="ECO:0007669"/>
    <property type="project" value="InterPro"/>
</dbReference>
<feature type="domain" description="Pyruvate/ketoisovalerate oxidoreductase catalytic" evidence="2">
    <location>
        <begin position="11"/>
        <end position="173"/>
    </location>
</feature>
<dbReference type="InterPro" id="IPR002869">
    <property type="entry name" value="Pyrv_flavodox_OxRed_cen"/>
</dbReference>
<keyword evidence="1" id="KW-0560">Oxidoreductase</keyword>
<reference evidence="3" key="1">
    <citation type="journal article" date="2020" name="mSystems">
        <title>Genome- and Community-Level Interaction Insights into Carbon Utilization and Element Cycling Functions of Hydrothermarchaeota in Hydrothermal Sediment.</title>
        <authorList>
            <person name="Zhou Z."/>
            <person name="Liu Y."/>
            <person name="Xu W."/>
            <person name="Pan J."/>
            <person name="Luo Z.H."/>
            <person name="Li M."/>
        </authorList>
    </citation>
    <scope>NUCLEOTIDE SEQUENCE [LARGE SCALE GENOMIC DNA]</scope>
    <source>
        <strain evidence="3">HyVt-102</strain>
    </source>
</reference>
<organism evidence="3">
    <name type="scientific">candidate division WOR-3 bacterium</name>
    <dbReference type="NCBI Taxonomy" id="2052148"/>
    <lineage>
        <taxon>Bacteria</taxon>
        <taxon>Bacteria division WOR-3</taxon>
    </lineage>
</organism>
<sequence>MKYEIRLAGEGGQGLILGGIILAEAAGIYEGKNVVQSQLYGAATRGELSKSEVIISDTEIHYVKVRMADVLLCLTQDSYNEYKNFVKDNGKIIIDPFYVKEYDNDDKRIYPLALSQTAIDVTGREITTNMVSLGAISGLTGIVGLDALKKAVLERVNPTFADMNISALEAGYALGKETE</sequence>
<evidence type="ECO:0000259" key="2">
    <source>
        <dbReference type="Pfam" id="PF01558"/>
    </source>
</evidence>
<dbReference type="SUPFAM" id="SSF53323">
    <property type="entry name" value="Pyruvate-ferredoxin oxidoreductase, PFOR, domain III"/>
    <property type="match status" value="1"/>
</dbReference>
<proteinExistence type="predicted"/>
<dbReference type="PANTHER" id="PTHR42730:SF1">
    <property type="entry name" value="2-OXOGLUTARATE SYNTHASE SUBUNIT KORC"/>
    <property type="match status" value="1"/>
</dbReference>
<dbReference type="Pfam" id="PF01558">
    <property type="entry name" value="POR"/>
    <property type="match status" value="1"/>
</dbReference>
<gene>
    <name evidence="3" type="ORF">ENF18_06130</name>
</gene>
<dbReference type="AlphaFoldDB" id="A0A7C0VB47"/>
<dbReference type="Gene3D" id="3.40.920.10">
    <property type="entry name" value="Pyruvate-ferredoxin oxidoreductase, PFOR, domain III"/>
    <property type="match status" value="1"/>
</dbReference>
<evidence type="ECO:0000256" key="1">
    <source>
        <dbReference type="ARBA" id="ARBA00023002"/>
    </source>
</evidence>
<name>A0A7C0VB47_UNCW3</name>
<dbReference type="InterPro" id="IPR019752">
    <property type="entry name" value="Pyrv/ketoisovalerate_OxRed_cat"/>
</dbReference>
<dbReference type="PANTHER" id="PTHR42730">
    <property type="entry name" value="2-OXOGLUTARATE SYNTHASE SUBUNIT KORC"/>
    <property type="match status" value="1"/>
</dbReference>
<dbReference type="Proteomes" id="UP000885847">
    <property type="component" value="Unassembled WGS sequence"/>
</dbReference>
<protein>
    <submittedName>
        <fullName evidence="3">2-oxoacid:ferredoxin oxidoreductase subunit gamma</fullName>
    </submittedName>
</protein>
<comment type="caution">
    <text evidence="3">The sequence shown here is derived from an EMBL/GenBank/DDBJ whole genome shotgun (WGS) entry which is preliminary data.</text>
</comment>